<reference evidence="9" key="1">
    <citation type="journal article" date="2015" name="Environ. Microbiol.">
        <title>Plasmids from the gut microbiome of cabbage root fly larvae encode SaxA that catalyses the conversion of the plant toxin 2-phenylethyl isothiocyanate.</title>
        <authorList>
            <person name="Welte C.U."/>
            <person name="de Graaf R.M."/>
            <person name="van den Bosch T.J."/>
            <person name="Op den Camp H.J."/>
            <person name="van Dam N.M."/>
            <person name="Jetten M.S."/>
        </authorList>
    </citation>
    <scope>NUCLEOTIDE SEQUENCE</scope>
    <source>
        <plasmid evidence="9">Drgb2</plasmid>
    </source>
</reference>
<keyword evidence="6" id="KW-0680">Restriction system</keyword>
<dbReference type="GO" id="GO:0009007">
    <property type="term" value="F:site-specific DNA-methyltransferase (adenine-specific) activity"/>
    <property type="evidence" value="ECO:0007669"/>
    <property type="project" value="UniProtKB-EC"/>
</dbReference>
<dbReference type="EMBL" id="KT351733">
    <property type="protein sequence ID" value="ALG88506.1"/>
    <property type="molecule type" value="Genomic_DNA"/>
</dbReference>
<evidence type="ECO:0000313" key="9">
    <source>
        <dbReference type="EMBL" id="ALG88506.1"/>
    </source>
</evidence>
<evidence type="ECO:0000256" key="3">
    <source>
        <dbReference type="ARBA" id="ARBA00022603"/>
    </source>
</evidence>
<dbReference type="PRINTS" id="PR00507">
    <property type="entry name" value="N12N6MTFRASE"/>
</dbReference>
<dbReference type="PANTHER" id="PTHR42933:SF1">
    <property type="entry name" value="SITE-SPECIFIC DNA-METHYLTRANSFERASE (ADENINE-SPECIFIC)"/>
    <property type="match status" value="1"/>
</dbReference>
<keyword evidence="5" id="KW-0949">S-adenosyl-L-methionine</keyword>
<dbReference type="GO" id="GO:0008170">
    <property type="term" value="F:N-methyltransferase activity"/>
    <property type="evidence" value="ECO:0007669"/>
    <property type="project" value="InterPro"/>
</dbReference>
<dbReference type="EC" id="2.1.1.72" evidence="2"/>
<dbReference type="InterPro" id="IPR029063">
    <property type="entry name" value="SAM-dependent_MTases_sf"/>
</dbReference>
<keyword evidence="3 9" id="KW-0489">Methyltransferase</keyword>
<organism evidence="9">
    <name type="scientific">Pectobacterium carotovorum</name>
    <name type="common">Erwinia carotovora</name>
    <dbReference type="NCBI Taxonomy" id="554"/>
    <lineage>
        <taxon>Bacteria</taxon>
        <taxon>Pseudomonadati</taxon>
        <taxon>Pseudomonadota</taxon>
        <taxon>Gammaproteobacteria</taxon>
        <taxon>Enterobacterales</taxon>
        <taxon>Pectobacteriaceae</taxon>
        <taxon>Pectobacterium</taxon>
    </lineage>
</organism>
<dbReference type="SUPFAM" id="SSF53335">
    <property type="entry name" value="S-adenosyl-L-methionine-dependent methyltransferases"/>
    <property type="match status" value="1"/>
</dbReference>
<feature type="domain" description="DNA methylase adenine-specific" evidence="8">
    <location>
        <begin position="147"/>
        <end position="246"/>
    </location>
</feature>
<geneLocation type="plasmid" evidence="9">
    <name>Drgb2</name>
</geneLocation>
<evidence type="ECO:0000256" key="6">
    <source>
        <dbReference type="ARBA" id="ARBA00022747"/>
    </source>
</evidence>
<keyword evidence="4 9" id="KW-0808">Transferase</keyword>
<evidence type="ECO:0000256" key="4">
    <source>
        <dbReference type="ARBA" id="ARBA00022679"/>
    </source>
</evidence>
<dbReference type="GO" id="GO:0009307">
    <property type="term" value="P:DNA restriction-modification system"/>
    <property type="evidence" value="ECO:0007669"/>
    <property type="project" value="UniProtKB-KW"/>
</dbReference>
<protein>
    <recommendedName>
        <fullName evidence="2">site-specific DNA-methyltransferase (adenine-specific)</fullName>
        <ecNumber evidence="2">2.1.1.72</ecNumber>
    </recommendedName>
</protein>
<comment type="similarity">
    <text evidence="1">Belongs to the N(4)/N(6)-methyltransferase family.</text>
</comment>
<dbReference type="GO" id="GO:0032259">
    <property type="term" value="P:methylation"/>
    <property type="evidence" value="ECO:0007669"/>
    <property type="project" value="UniProtKB-KW"/>
</dbReference>
<dbReference type="InterPro" id="IPR051537">
    <property type="entry name" value="DNA_Adenine_Mtase"/>
</dbReference>
<dbReference type="Gene3D" id="3.40.50.150">
    <property type="entry name" value="Vaccinia Virus protein VP39"/>
    <property type="match status" value="1"/>
</dbReference>
<dbReference type="InterPro" id="IPR003356">
    <property type="entry name" value="DNA_methylase_A-5"/>
</dbReference>
<accession>A0A0N9MYS2</accession>
<evidence type="ECO:0000256" key="2">
    <source>
        <dbReference type="ARBA" id="ARBA00011900"/>
    </source>
</evidence>
<evidence type="ECO:0000256" key="1">
    <source>
        <dbReference type="ARBA" id="ARBA00006594"/>
    </source>
</evidence>
<evidence type="ECO:0000259" key="8">
    <source>
        <dbReference type="Pfam" id="PF02384"/>
    </source>
</evidence>
<dbReference type="GO" id="GO:0003677">
    <property type="term" value="F:DNA binding"/>
    <property type="evidence" value="ECO:0007669"/>
    <property type="project" value="InterPro"/>
</dbReference>
<dbReference type="PANTHER" id="PTHR42933">
    <property type="entry name" value="SLR6095 PROTEIN"/>
    <property type="match status" value="1"/>
</dbReference>
<dbReference type="RefSeq" id="WP_228029639.1">
    <property type="nucleotide sequence ID" value="NZ_KT351733.1"/>
</dbReference>
<dbReference type="Pfam" id="PF02384">
    <property type="entry name" value="N6_Mtase"/>
    <property type="match status" value="1"/>
</dbReference>
<proteinExistence type="inferred from homology"/>
<name>A0A0N9MYS2_PECCA</name>
<evidence type="ECO:0000256" key="7">
    <source>
        <dbReference type="ARBA" id="ARBA00047942"/>
    </source>
</evidence>
<sequence length="269" mass="29684">MSQLSFFDVDLSQPVKTPSPIISGSPSKIDTKTDKTVEKATLTMASTKSKRDFHTEFIQLFNQTARYHSRLDVFRDFIHVAAISLENSVKQCPELEQTYFNVIARYERADLDAFAKLLALCVNALDQQATDFLGAVFMSLELGEGAWGQFFTPFHVSQLMSDLIIGDCGAIIEQNGYISVCEPTCGAGGMVIACANAVLQQGYNPQTQMIAVCTDIDEVAARMCYVQLALLGIPAIVNIGNSLTLEVRQTLYTPMLMLNSFRFKSFLTA</sequence>
<reference evidence="9" key="2">
    <citation type="submission" date="2015-07" db="EMBL/GenBank/DDBJ databases">
        <authorList>
            <person name="Welte C."/>
            <person name="de Graaf R."/>
            <person name="van den Bosch T.J.M."/>
            <person name="Op den Camp H."/>
            <person name="van Dam N."/>
            <person name="Jetten M."/>
        </authorList>
    </citation>
    <scope>NUCLEOTIDE SEQUENCE</scope>
    <source>
        <plasmid evidence="9">Drgb2</plasmid>
    </source>
</reference>
<dbReference type="AlphaFoldDB" id="A0A0N9MYS2"/>
<evidence type="ECO:0000256" key="5">
    <source>
        <dbReference type="ARBA" id="ARBA00022691"/>
    </source>
</evidence>
<comment type="catalytic activity">
    <reaction evidence="7">
        <text>a 2'-deoxyadenosine in DNA + S-adenosyl-L-methionine = an N(6)-methyl-2'-deoxyadenosine in DNA + S-adenosyl-L-homocysteine + H(+)</text>
        <dbReference type="Rhea" id="RHEA:15197"/>
        <dbReference type="Rhea" id="RHEA-COMP:12418"/>
        <dbReference type="Rhea" id="RHEA-COMP:12419"/>
        <dbReference type="ChEBI" id="CHEBI:15378"/>
        <dbReference type="ChEBI" id="CHEBI:57856"/>
        <dbReference type="ChEBI" id="CHEBI:59789"/>
        <dbReference type="ChEBI" id="CHEBI:90615"/>
        <dbReference type="ChEBI" id="CHEBI:90616"/>
        <dbReference type="EC" id="2.1.1.72"/>
    </reaction>
</comment>
<keyword evidence="9" id="KW-0614">Plasmid</keyword>